<evidence type="ECO:0000259" key="11">
    <source>
        <dbReference type="Pfam" id="PF01103"/>
    </source>
</evidence>
<comment type="subunit">
    <text evidence="10">Interacts with TamB to form the translocation and assembly module (TAM).</text>
</comment>
<accession>A0ABS2HN72</accession>
<feature type="domain" description="Bacterial surface antigen (D15)" evidence="11">
    <location>
        <begin position="312"/>
        <end position="581"/>
    </location>
</feature>
<evidence type="ECO:0000256" key="9">
    <source>
        <dbReference type="ARBA" id="ARBA00033063"/>
    </source>
</evidence>
<gene>
    <name evidence="13" type="ORF">JQC93_13035</name>
</gene>
<evidence type="ECO:0000256" key="4">
    <source>
        <dbReference type="ARBA" id="ARBA00022452"/>
    </source>
</evidence>
<evidence type="ECO:0000313" key="13">
    <source>
        <dbReference type="EMBL" id="MBM7037332.1"/>
    </source>
</evidence>
<dbReference type="Gene3D" id="3.10.20.310">
    <property type="entry name" value="membrane protein fhac"/>
    <property type="match status" value="3"/>
</dbReference>
<evidence type="ECO:0000256" key="8">
    <source>
        <dbReference type="ARBA" id="ARBA00023237"/>
    </source>
</evidence>
<evidence type="ECO:0000259" key="12">
    <source>
        <dbReference type="Pfam" id="PF17243"/>
    </source>
</evidence>
<dbReference type="PANTHER" id="PTHR12815">
    <property type="entry name" value="SORTING AND ASSEMBLY MACHINERY SAMM50 PROTEIN FAMILY MEMBER"/>
    <property type="match status" value="1"/>
</dbReference>
<evidence type="ECO:0000256" key="6">
    <source>
        <dbReference type="ARBA" id="ARBA00022729"/>
    </source>
</evidence>
<name>A0ABS2HN72_9VIBR</name>
<evidence type="ECO:0000256" key="3">
    <source>
        <dbReference type="ARBA" id="ARBA00015419"/>
    </source>
</evidence>
<reference evidence="13 14" key="1">
    <citation type="submission" date="2021-02" db="EMBL/GenBank/DDBJ databases">
        <authorList>
            <person name="Park J.-S."/>
        </authorList>
    </citation>
    <scope>NUCLEOTIDE SEQUENCE [LARGE SCALE GENOMIC DNA]</scope>
    <source>
        <strain evidence="13 14">188UL20-2</strain>
    </source>
</reference>
<keyword evidence="6" id="KW-0732">Signal</keyword>
<dbReference type="InterPro" id="IPR000184">
    <property type="entry name" value="Bac_surfAg_D15"/>
</dbReference>
<dbReference type="InterPro" id="IPR039910">
    <property type="entry name" value="D15-like"/>
</dbReference>
<evidence type="ECO:0000256" key="1">
    <source>
        <dbReference type="ARBA" id="ARBA00004442"/>
    </source>
</evidence>
<keyword evidence="5" id="KW-0812">Transmembrane</keyword>
<evidence type="ECO:0000313" key="14">
    <source>
        <dbReference type="Proteomes" id="UP000809621"/>
    </source>
</evidence>
<comment type="similarity">
    <text evidence="2">Belongs to the TamA family.</text>
</comment>
<evidence type="ECO:0000256" key="7">
    <source>
        <dbReference type="ARBA" id="ARBA00023136"/>
    </source>
</evidence>
<comment type="subcellular location">
    <subcellularLocation>
        <location evidence="1">Cell outer membrane</location>
    </subcellularLocation>
</comment>
<protein>
    <recommendedName>
        <fullName evidence="3">Translocation and assembly module subunit TamA</fullName>
    </recommendedName>
    <alternativeName>
        <fullName evidence="9">Autotransporter assembly factor TamA</fullName>
    </alternativeName>
</protein>
<evidence type="ECO:0000256" key="10">
    <source>
        <dbReference type="ARBA" id="ARBA00093548"/>
    </source>
</evidence>
<feature type="domain" description="TamA POTRA" evidence="12">
    <location>
        <begin position="39"/>
        <end position="108"/>
    </location>
</feature>
<keyword evidence="8" id="KW-0998">Cell outer membrane</keyword>
<evidence type="ECO:0000256" key="5">
    <source>
        <dbReference type="ARBA" id="ARBA00022692"/>
    </source>
</evidence>
<keyword evidence="7" id="KW-0472">Membrane</keyword>
<dbReference type="Proteomes" id="UP000809621">
    <property type="component" value="Unassembled WGS sequence"/>
</dbReference>
<keyword evidence="4" id="KW-1134">Transmembrane beta strand</keyword>
<dbReference type="EMBL" id="JAFEUM010000005">
    <property type="protein sequence ID" value="MBM7037332.1"/>
    <property type="molecule type" value="Genomic_DNA"/>
</dbReference>
<dbReference type="InterPro" id="IPR035243">
    <property type="entry name" value="TamA_POTRA_Dom_1"/>
</dbReference>
<dbReference type="Gene3D" id="2.40.160.50">
    <property type="entry name" value="membrane protein fhac: a member of the omp85/tpsb transporter family"/>
    <property type="match status" value="1"/>
</dbReference>
<sequence length="584" mass="65502">MDKVSYITRLLFSSTLKRVMTLVVVLGLISAPAAAKTKLNIEGLAGDLEKNVEVYLSAIEEKDYSTSLRFQSRVESTVTEALKAMGYYAPTIVIQVDEEKDVLTFTVDMGEPVTIEEVDVVLDGEADQDDAFHNLLQQSAVQKGAILNHGDYDALKSGIRNMALRRGYFDGAFTLSRLEVSPERKQAFVRLHYTSGIRYNFGTTLVQGSHIEESKVQSLIPYEEGQPYLASDIGSFNQNLSSTGWFGSIYIEPDLSQVEKGRDLPVNVQLSPQSQNQIETGLGYSTDVGIRGTLKWKKPWINRFGHSFDSSFQLSQPEQIITVGYEIPLEDVLNEYYRFAYGMKHLDNRDTESLEATAAVERHWQLDSGWHRTLYLKAVQEDFQQGSQDDSFFMLLPGIAYSKTRSRGGAMPTWGDKQRISVEYGDENFLSETQVLRLSGNTTWIRSIGSNHRGIARLDGRSNFTEDVTRLPPSLRYFAGGDNNLRGYGYESIAPVDEDGKLIGAKYMVTSTLEYQYRVYGNWWLAAFVDYGDAFSETPEWKTGTGVGVRWASPIGPVRLDFALGLDAPEGEQFQFHFGIGPEL</sequence>
<dbReference type="PANTHER" id="PTHR12815:SF47">
    <property type="entry name" value="TRANSLOCATION AND ASSEMBLY MODULE SUBUNIT TAMA"/>
    <property type="match status" value="1"/>
</dbReference>
<evidence type="ECO:0000256" key="2">
    <source>
        <dbReference type="ARBA" id="ARBA00010248"/>
    </source>
</evidence>
<dbReference type="Pfam" id="PF01103">
    <property type="entry name" value="Omp85"/>
    <property type="match status" value="1"/>
</dbReference>
<proteinExistence type="inferred from homology"/>
<keyword evidence="14" id="KW-1185">Reference proteome</keyword>
<dbReference type="Pfam" id="PF17243">
    <property type="entry name" value="POTRA_TamA_1"/>
    <property type="match status" value="1"/>
</dbReference>
<organism evidence="13 14">
    <name type="scientific">Vibrio ulleungensis</name>
    <dbReference type="NCBI Taxonomy" id="2807619"/>
    <lineage>
        <taxon>Bacteria</taxon>
        <taxon>Pseudomonadati</taxon>
        <taxon>Pseudomonadota</taxon>
        <taxon>Gammaproteobacteria</taxon>
        <taxon>Vibrionales</taxon>
        <taxon>Vibrionaceae</taxon>
        <taxon>Vibrio</taxon>
    </lineage>
</organism>
<comment type="caution">
    <text evidence="13">The sequence shown here is derived from an EMBL/GenBank/DDBJ whole genome shotgun (WGS) entry which is preliminary data.</text>
</comment>